<dbReference type="SUPFAM" id="SSF48403">
    <property type="entry name" value="Ankyrin repeat"/>
    <property type="match status" value="1"/>
</dbReference>
<dbReference type="EMBL" id="KK583221">
    <property type="protein sequence ID" value="KDO26774.1"/>
    <property type="molecule type" value="Genomic_DNA"/>
</dbReference>
<proteinExistence type="predicted"/>
<dbReference type="Proteomes" id="UP000030745">
    <property type="component" value="Unassembled WGS sequence"/>
</dbReference>
<gene>
    <name evidence="4" type="ORF">SPRG_20576</name>
</gene>
<dbReference type="InterPro" id="IPR051165">
    <property type="entry name" value="Multifunctional_ANK_Repeat"/>
</dbReference>
<protein>
    <submittedName>
        <fullName evidence="4">Uncharacterized protein</fullName>
    </submittedName>
</protein>
<sequence>MAALLVERGASVNATNDGGNTPLHKAAVGGHVACVELLLAHRANVLYKNHKGQCAADLAGWRMHTTVTARLRDLELAAVLAIAPDAAGNTRLHYAAASNKVDALLRILAEGTPHMEARNESGCTALHLAAQAGHYDILQYLVDAGADVFAVTNDGACAFDLAAPYRRLRNQLTRIETAKLATLGQQSEQGDTVLHVLTKLGRLDDVLPLLRASPAAMADTNAQGDTALHVAAQYNRVDVVRAILARDDGTCVFRCNHKGHTARAKAPAASSSATLLRDAEHTQIGILVTEWLLESMVRRVTARDATILDFVYAVRPHARLFSSP</sequence>
<dbReference type="SMART" id="SM00248">
    <property type="entry name" value="ANK"/>
    <property type="match status" value="4"/>
</dbReference>
<keyword evidence="5" id="KW-1185">Reference proteome</keyword>
<dbReference type="PROSITE" id="PS50088">
    <property type="entry name" value="ANK_REPEAT"/>
    <property type="match status" value="4"/>
</dbReference>
<reference evidence="4 5" key="1">
    <citation type="journal article" date="2013" name="PLoS Genet.">
        <title>Distinctive expansion of potential virulence genes in the genome of the oomycete fish pathogen Saprolegnia parasitica.</title>
        <authorList>
            <person name="Jiang R.H."/>
            <person name="de Bruijn I."/>
            <person name="Haas B.J."/>
            <person name="Belmonte R."/>
            <person name="Lobach L."/>
            <person name="Christie J."/>
            <person name="van den Ackerveken G."/>
            <person name="Bottin A."/>
            <person name="Bulone V."/>
            <person name="Diaz-Moreno S.M."/>
            <person name="Dumas B."/>
            <person name="Fan L."/>
            <person name="Gaulin E."/>
            <person name="Govers F."/>
            <person name="Grenville-Briggs L.J."/>
            <person name="Horner N.R."/>
            <person name="Levin J.Z."/>
            <person name="Mammella M."/>
            <person name="Meijer H.J."/>
            <person name="Morris P."/>
            <person name="Nusbaum C."/>
            <person name="Oome S."/>
            <person name="Phillips A.J."/>
            <person name="van Rooyen D."/>
            <person name="Rzeszutek E."/>
            <person name="Saraiva M."/>
            <person name="Secombes C.J."/>
            <person name="Seidl M.F."/>
            <person name="Snel B."/>
            <person name="Stassen J.H."/>
            <person name="Sykes S."/>
            <person name="Tripathy S."/>
            <person name="van den Berg H."/>
            <person name="Vega-Arreguin J.C."/>
            <person name="Wawra S."/>
            <person name="Young S.K."/>
            <person name="Zeng Q."/>
            <person name="Dieguez-Uribeondo J."/>
            <person name="Russ C."/>
            <person name="Tyler B.M."/>
            <person name="van West P."/>
        </authorList>
    </citation>
    <scope>NUCLEOTIDE SEQUENCE [LARGE SCALE GENOMIC DNA]</scope>
    <source>
        <strain evidence="4 5">CBS 223.65</strain>
    </source>
</reference>
<name>A0A067C7P6_SAPPC</name>
<dbReference type="RefSeq" id="XP_012202527.1">
    <property type="nucleotide sequence ID" value="XM_012347137.1"/>
</dbReference>
<evidence type="ECO:0000313" key="5">
    <source>
        <dbReference type="Proteomes" id="UP000030745"/>
    </source>
</evidence>
<accession>A0A067C7P6</accession>
<dbReference type="InterPro" id="IPR002110">
    <property type="entry name" value="Ankyrin_rpt"/>
</dbReference>
<dbReference type="Pfam" id="PF12796">
    <property type="entry name" value="Ank_2"/>
    <property type="match status" value="2"/>
</dbReference>
<dbReference type="KEGG" id="spar:SPRG_20576"/>
<dbReference type="PROSITE" id="PS50297">
    <property type="entry name" value="ANK_REP_REGION"/>
    <property type="match status" value="3"/>
</dbReference>
<dbReference type="Gene3D" id="1.25.40.20">
    <property type="entry name" value="Ankyrin repeat-containing domain"/>
    <property type="match status" value="3"/>
</dbReference>
<evidence type="ECO:0000313" key="4">
    <source>
        <dbReference type="EMBL" id="KDO26774.1"/>
    </source>
</evidence>
<dbReference type="STRING" id="695850.A0A067C7P6"/>
<evidence type="ECO:0000256" key="1">
    <source>
        <dbReference type="ARBA" id="ARBA00022737"/>
    </source>
</evidence>
<dbReference type="OMA" id="HYDILQY"/>
<dbReference type="Pfam" id="PF13857">
    <property type="entry name" value="Ank_5"/>
    <property type="match status" value="1"/>
</dbReference>
<feature type="repeat" description="ANK" evidence="3">
    <location>
        <begin position="223"/>
        <end position="244"/>
    </location>
</feature>
<organism evidence="4 5">
    <name type="scientific">Saprolegnia parasitica (strain CBS 223.65)</name>
    <dbReference type="NCBI Taxonomy" id="695850"/>
    <lineage>
        <taxon>Eukaryota</taxon>
        <taxon>Sar</taxon>
        <taxon>Stramenopiles</taxon>
        <taxon>Oomycota</taxon>
        <taxon>Saprolegniomycetes</taxon>
        <taxon>Saprolegniales</taxon>
        <taxon>Saprolegniaceae</taxon>
        <taxon>Saprolegnia</taxon>
    </lineage>
</organism>
<dbReference type="VEuPathDB" id="FungiDB:SPRG_20576"/>
<evidence type="ECO:0000256" key="3">
    <source>
        <dbReference type="PROSITE-ProRule" id="PRU00023"/>
    </source>
</evidence>
<dbReference type="PRINTS" id="PR01415">
    <property type="entry name" value="ANKYRIN"/>
</dbReference>
<dbReference type="PANTHER" id="PTHR24123:SF33">
    <property type="entry name" value="PROTEIN HOS4"/>
    <property type="match status" value="1"/>
</dbReference>
<dbReference type="AlphaFoldDB" id="A0A067C7P6"/>
<keyword evidence="2 3" id="KW-0040">ANK repeat</keyword>
<dbReference type="InterPro" id="IPR036770">
    <property type="entry name" value="Ankyrin_rpt-contain_sf"/>
</dbReference>
<dbReference type="PANTHER" id="PTHR24123">
    <property type="entry name" value="ANKYRIN REPEAT-CONTAINING"/>
    <property type="match status" value="1"/>
</dbReference>
<feature type="repeat" description="ANK" evidence="3">
    <location>
        <begin position="87"/>
        <end position="120"/>
    </location>
</feature>
<evidence type="ECO:0000256" key="2">
    <source>
        <dbReference type="ARBA" id="ARBA00023043"/>
    </source>
</evidence>
<keyword evidence="1" id="KW-0677">Repeat</keyword>
<dbReference type="OrthoDB" id="40158at2759"/>
<feature type="repeat" description="ANK" evidence="3">
    <location>
        <begin position="18"/>
        <end position="50"/>
    </location>
</feature>
<feature type="repeat" description="ANK" evidence="3">
    <location>
        <begin position="121"/>
        <end position="153"/>
    </location>
</feature>
<dbReference type="GeneID" id="24141675"/>